<reference evidence="1 2" key="1">
    <citation type="submission" date="2023-01" db="EMBL/GenBank/DDBJ databases">
        <title>Analysis of 21 Apiospora genomes using comparative genomics revels a genus with tremendous synthesis potential of carbohydrate active enzymes and secondary metabolites.</title>
        <authorList>
            <person name="Sorensen T."/>
        </authorList>
    </citation>
    <scope>NUCLEOTIDE SEQUENCE [LARGE SCALE GENOMIC DNA]</scope>
    <source>
        <strain evidence="1 2">CBS 20057</strain>
    </source>
</reference>
<keyword evidence="2" id="KW-1185">Reference proteome</keyword>
<protein>
    <submittedName>
        <fullName evidence="1">Uncharacterized protein</fullName>
    </submittedName>
</protein>
<accession>A0ABR1SQ96</accession>
<gene>
    <name evidence="1" type="ORF">PG991_001642</name>
</gene>
<organism evidence="1 2">
    <name type="scientific">Apiospora marii</name>
    <dbReference type="NCBI Taxonomy" id="335849"/>
    <lineage>
        <taxon>Eukaryota</taxon>
        <taxon>Fungi</taxon>
        <taxon>Dikarya</taxon>
        <taxon>Ascomycota</taxon>
        <taxon>Pezizomycotina</taxon>
        <taxon>Sordariomycetes</taxon>
        <taxon>Xylariomycetidae</taxon>
        <taxon>Amphisphaeriales</taxon>
        <taxon>Apiosporaceae</taxon>
        <taxon>Apiospora</taxon>
    </lineage>
</organism>
<name>A0ABR1SQ96_9PEZI</name>
<comment type="caution">
    <text evidence="1">The sequence shown here is derived from an EMBL/GenBank/DDBJ whole genome shotgun (WGS) entry which is preliminary data.</text>
</comment>
<dbReference type="EMBL" id="JAQQWI010000004">
    <property type="protein sequence ID" value="KAK8036505.1"/>
    <property type="molecule type" value="Genomic_DNA"/>
</dbReference>
<evidence type="ECO:0000313" key="1">
    <source>
        <dbReference type="EMBL" id="KAK8036505.1"/>
    </source>
</evidence>
<evidence type="ECO:0000313" key="2">
    <source>
        <dbReference type="Proteomes" id="UP001396898"/>
    </source>
</evidence>
<sequence>MSSIGGPQPLEQPLHLGGAEVEDALQHVGALAVVLVGVPEIVIGRPRGPARGTVVLCCFKGGGVMGARRPVVVW</sequence>
<proteinExistence type="predicted"/>
<dbReference type="Proteomes" id="UP001396898">
    <property type="component" value="Unassembled WGS sequence"/>
</dbReference>